<dbReference type="Pfam" id="PF19882">
    <property type="entry name" value="DUF6355"/>
    <property type="match status" value="1"/>
</dbReference>
<feature type="signal peptide" evidence="1">
    <location>
        <begin position="1"/>
        <end position="27"/>
    </location>
</feature>
<evidence type="ECO:0000313" key="2">
    <source>
        <dbReference type="EMBL" id="GAA2703081.1"/>
    </source>
</evidence>
<keyword evidence="1" id="KW-0732">Signal</keyword>
<dbReference type="Proteomes" id="UP001501666">
    <property type="component" value="Unassembled WGS sequence"/>
</dbReference>
<gene>
    <name evidence="2" type="ORF">GCM10010412_101240</name>
</gene>
<evidence type="ECO:0000256" key="1">
    <source>
        <dbReference type="SAM" id="SignalP"/>
    </source>
</evidence>
<feature type="chain" id="PRO_5046688603" description="Secreted protein" evidence="1">
    <location>
        <begin position="28"/>
        <end position="125"/>
    </location>
</feature>
<dbReference type="InterPro" id="IPR045935">
    <property type="entry name" value="DUF6355"/>
</dbReference>
<sequence length="125" mass="13319">MLTVKRAMGGLLLTGGLLAGSLTPATASATVAVAPPAPASDARTAPAASKDVGIFEAPVGWQCGAYRSSSAWNAELRYNHCGGTKIRIEVDARDAPNWFMCVGPWQEVYVTNFRYASHAWYVEPC</sequence>
<proteinExistence type="predicted"/>
<evidence type="ECO:0008006" key="4">
    <source>
        <dbReference type="Google" id="ProtNLM"/>
    </source>
</evidence>
<protein>
    <recommendedName>
        <fullName evidence="4">Secreted protein</fullName>
    </recommendedName>
</protein>
<name>A0ABN3THK5_9ACTN</name>
<accession>A0ABN3THK5</accession>
<keyword evidence="3" id="KW-1185">Reference proteome</keyword>
<comment type="caution">
    <text evidence="2">The sequence shown here is derived from an EMBL/GenBank/DDBJ whole genome shotgun (WGS) entry which is preliminary data.</text>
</comment>
<reference evidence="2 3" key="1">
    <citation type="journal article" date="2019" name="Int. J. Syst. Evol. Microbiol.">
        <title>The Global Catalogue of Microorganisms (GCM) 10K type strain sequencing project: providing services to taxonomists for standard genome sequencing and annotation.</title>
        <authorList>
            <consortium name="The Broad Institute Genomics Platform"/>
            <consortium name="The Broad Institute Genome Sequencing Center for Infectious Disease"/>
            <person name="Wu L."/>
            <person name="Ma J."/>
        </authorList>
    </citation>
    <scope>NUCLEOTIDE SEQUENCE [LARGE SCALE GENOMIC DNA]</scope>
    <source>
        <strain evidence="2 3">JCM 6835</strain>
    </source>
</reference>
<dbReference type="EMBL" id="BAAATE010000094">
    <property type="protein sequence ID" value="GAA2703081.1"/>
    <property type="molecule type" value="Genomic_DNA"/>
</dbReference>
<evidence type="ECO:0000313" key="3">
    <source>
        <dbReference type="Proteomes" id="UP001501666"/>
    </source>
</evidence>
<organism evidence="2 3">
    <name type="scientific">Nonomuraea recticatena</name>
    <dbReference type="NCBI Taxonomy" id="46178"/>
    <lineage>
        <taxon>Bacteria</taxon>
        <taxon>Bacillati</taxon>
        <taxon>Actinomycetota</taxon>
        <taxon>Actinomycetes</taxon>
        <taxon>Streptosporangiales</taxon>
        <taxon>Streptosporangiaceae</taxon>
        <taxon>Nonomuraea</taxon>
    </lineage>
</organism>